<reference evidence="5" key="1">
    <citation type="submission" date="2018-06" db="EMBL/GenBank/DDBJ databases">
        <authorList>
            <consortium name="Pathogen Informatics"/>
        </authorList>
    </citation>
    <scope>NUCLEOTIDE SEQUENCE [LARGE SCALE GENOMIC DNA]</scope>
    <source>
        <strain evidence="5">NCTC10124</strain>
    </source>
</reference>
<dbReference type="Proteomes" id="UP000259328">
    <property type="component" value="Chromosome"/>
</dbReference>
<evidence type="ECO:0000313" key="5">
    <source>
        <dbReference type="Proteomes" id="UP000259328"/>
    </source>
</evidence>
<evidence type="ECO:0000313" key="4">
    <source>
        <dbReference type="EMBL" id="SYV92994.1"/>
    </source>
</evidence>
<dbReference type="InterPro" id="IPR004984">
    <property type="entry name" value="Mycoplasma_lipoprotein_cen_dom"/>
</dbReference>
<organism evidence="4 5">
    <name type="scientific">Mycoplasmopsis synoviae</name>
    <name type="common">Mycoplasma synoviae</name>
    <dbReference type="NCBI Taxonomy" id="2109"/>
    <lineage>
        <taxon>Bacteria</taxon>
        <taxon>Bacillati</taxon>
        <taxon>Mycoplasmatota</taxon>
        <taxon>Mycoplasmoidales</taxon>
        <taxon>Metamycoplasmataceae</taxon>
        <taxon>Mycoplasmopsis</taxon>
    </lineage>
</organism>
<dbReference type="Pfam" id="PF03305">
    <property type="entry name" value="Lipoprotein_X"/>
    <property type="match status" value="1"/>
</dbReference>
<dbReference type="EMBL" id="LS991953">
    <property type="protein sequence ID" value="SYV92994.1"/>
    <property type="molecule type" value="Genomic_DNA"/>
</dbReference>
<accession>A0A3B0PHS1</accession>
<evidence type="ECO:0000256" key="1">
    <source>
        <dbReference type="ARBA" id="ARBA00009031"/>
    </source>
</evidence>
<name>A0A3B0PHS1_MYCSY</name>
<proteinExistence type="inferred from homology"/>
<feature type="non-terminal residue" evidence="4">
    <location>
        <position position="134"/>
    </location>
</feature>
<evidence type="ECO:0000256" key="2">
    <source>
        <dbReference type="SAM" id="MobiDB-lite"/>
    </source>
</evidence>
<evidence type="ECO:0000259" key="3">
    <source>
        <dbReference type="Pfam" id="PF03305"/>
    </source>
</evidence>
<feature type="region of interest" description="Disordered" evidence="2">
    <location>
        <begin position="55"/>
        <end position="87"/>
    </location>
</feature>
<dbReference type="AlphaFoldDB" id="A0A3B0PHS1"/>
<gene>
    <name evidence="4" type="ORF">NCTC10124_00722</name>
</gene>
<feature type="domain" description="Mycoplasma lipoprotein central" evidence="3">
    <location>
        <begin position="2"/>
        <end position="133"/>
    </location>
</feature>
<feature type="compositionally biased region" description="Polar residues" evidence="2">
    <location>
        <begin position="75"/>
        <end position="85"/>
    </location>
</feature>
<protein>
    <submittedName>
        <fullName evidence="4">Mycoplasma MG185/MG260 protein</fullName>
    </submittedName>
</protein>
<comment type="similarity">
    <text evidence="1">Belongs to the MG185/MG260 family.</text>
</comment>
<sequence>MDTFRAFSPLTDFAKKAQDLFTKTRNNPSGQLHIIGIDDPAGTYQSQVLAANGGDDSLGVEAPTKTNGVPGASYTGLTTKGSPTQDKGKEIYDKFVETSKNGGLVFQNNAGSVRTTTLMITHRFAMGIVSTSHW</sequence>